<name>A0ABP3XSP9_9FLAO</name>
<dbReference type="Pfam" id="PF12833">
    <property type="entry name" value="HTH_18"/>
    <property type="match status" value="1"/>
</dbReference>
<feature type="transmembrane region" description="Helical" evidence="4">
    <location>
        <begin position="181"/>
        <end position="202"/>
    </location>
</feature>
<evidence type="ECO:0000313" key="6">
    <source>
        <dbReference type="EMBL" id="GAA0872431.1"/>
    </source>
</evidence>
<feature type="transmembrane region" description="Helical" evidence="4">
    <location>
        <begin position="137"/>
        <end position="160"/>
    </location>
</feature>
<dbReference type="InterPro" id="IPR018060">
    <property type="entry name" value="HTH_AraC"/>
</dbReference>
<comment type="caution">
    <text evidence="6">The sequence shown here is derived from an EMBL/GenBank/DDBJ whole genome shotgun (WGS) entry which is preliminary data.</text>
</comment>
<dbReference type="PROSITE" id="PS01124">
    <property type="entry name" value="HTH_ARAC_FAMILY_2"/>
    <property type="match status" value="1"/>
</dbReference>
<evidence type="ECO:0000259" key="5">
    <source>
        <dbReference type="PROSITE" id="PS01124"/>
    </source>
</evidence>
<keyword evidence="4" id="KW-0812">Transmembrane</keyword>
<feature type="transmembrane region" description="Helical" evidence="4">
    <location>
        <begin position="6"/>
        <end position="28"/>
    </location>
</feature>
<dbReference type="SMART" id="SM00342">
    <property type="entry name" value="HTH_ARAC"/>
    <property type="match status" value="1"/>
</dbReference>
<sequence length="371" mass="43209">MTNNFSVLDLFLVLGISQGIFLAVVLFFIPNTNKSANKVLSLLLVIAAVMLFGRIALYRYQVEWVYRLALFVDAILYLIGPIMYMYQRKLLFSEKTSATLPLYHFIPATIHIAYTTYMLKYSIDEYFELYQNGALQLTFFIVEFSGLLSLLLYTIACFKLNQKYIRVKNELISYESKIIKFSRFITGSFAALLVLWAISFTISQVAFHLPYFNYQIIWIGISIFIYTIGFYSLKQPEVFQVPFESKAKTSARLSQEKITILTKRLEFYINEERVFLQPDLTLKDLASAIDTTPNDLSWLLNNVFHKTFYEYVNEFRLAEFLKKIESNEHHKKTLLALAFDVGFNSKSTFNKVFKSYLGQTPSSYIKRQYAV</sequence>
<evidence type="ECO:0000256" key="1">
    <source>
        <dbReference type="ARBA" id="ARBA00023015"/>
    </source>
</evidence>
<dbReference type="PANTHER" id="PTHR43280:SF27">
    <property type="entry name" value="TRANSCRIPTIONAL REGULATOR MTLR"/>
    <property type="match status" value="1"/>
</dbReference>
<gene>
    <name evidence="6" type="ORF">GCM10009117_15780</name>
</gene>
<dbReference type="PANTHER" id="PTHR43280">
    <property type="entry name" value="ARAC-FAMILY TRANSCRIPTIONAL REGULATOR"/>
    <property type="match status" value="1"/>
</dbReference>
<feature type="domain" description="HTH araC/xylS-type" evidence="5">
    <location>
        <begin position="263"/>
        <end position="367"/>
    </location>
</feature>
<evidence type="ECO:0000313" key="7">
    <source>
        <dbReference type="Proteomes" id="UP001500507"/>
    </source>
</evidence>
<evidence type="ECO:0000256" key="3">
    <source>
        <dbReference type="ARBA" id="ARBA00023163"/>
    </source>
</evidence>
<keyword evidence="3" id="KW-0804">Transcription</keyword>
<proteinExistence type="predicted"/>
<dbReference type="InterPro" id="IPR009057">
    <property type="entry name" value="Homeodomain-like_sf"/>
</dbReference>
<dbReference type="SUPFAM" id="SSF46689">
    <property type="entry name" value="Homeodomain-like"/>
    <property type="match status" value="1"/>
</dbReference>
<keyword evidence="4" id="KW-0472">Membrane</keyword>
<reference evidence="7" key="1">
    <citation type="journal article" date="2019" name="Int. J. Syst. Evol. Microbiol.">
        <title>The Global Catalogue of Microorganisms (GCM) 10K type strain sequencing project: providing services to taxonomists for standard genome sequencing and annotation.</title>
        <authorList>
            <consortium name="The Broad Institute Genomics Platform"/>
            <consortium name="The Broad Institute Genome Sequencing Center for Infectious Disease"/>
            <person name="Wu L."/>
            <person name="Ma J."/>
        </authorList>
    </citation>
    <scope>NUCLEOTIDE SEQUENCE [LARGE SCALE GENOMIC DNA]</scope>
    <source>
        <strain evidence="7">JCM 16082</strain>
    </source>
</reference>
<dbReference type="RefSeq" id="WP_343765767.1">
    <property type="nucleotide sequence ID" value="NZ_BAAAFG010000015.1"/>
</dbReference>
<protein>
    <recommendedName>
        <fullName evidence="5">HTH araC/xylS-type domain-containing protein</fullName>
    </recommendedName>
</protein>
<accession>A0ABP3XSP9</accession>
<organism evidence="6 7">
    <name type="scientific">Gangjinia marincola</name>
    <dbReference type="NCBI Taxonomy" id="578463"/>
    <lineage>
        <taxon>Bacteria</taxon>
        <taxon>Pseudomonadati</taxon>
        <taxon>Bacteroidota</taxon>
        <taxon>Flavobacteriia</taxon>
        <taxon>Flavobacteriales</taxon>
        <taxon>Flavobacteriaceae</taxon>
        <taxon>Gangjinia</taxon>
    </lineage>
</organism>
<dbReference type="EMBL" id="BAAAFG010000015">
    <property type="protein sequence ID" value="GAA0872431.1"/>
    <property type="molecule type" value="Genomic_DNA"/>
</dbReference>
<evidence type="ECO:0000256" key="2">
    <source>
        <dbReference type="ARBA" id="ARBA00023125"/>
    </source>
</evidence>
<dbReference type="Gene3D" id="1.10.10.60">
    <property type="entry name" value="Homeodomain-like"/>
    <property type="match status" value="2"/>
</dbReference>
<feature type="transmembrane region" description="Helical" evidence="4">
    <location>
        <begin position="64"/>
        <end position="86"/>
    </location>
</feature>
<keyword evidence="4" id="KW-1133">Transmembrane helix</keyword>
<feature type="transmembrane region" description="Helical" evidence="4">
    <location>
        <begin position="214"/>
        <end position="233"/>
    </location>
</feature>
<keyword evidence="7" id="KW-1185">Reference proteome</keyword>
<keyword evidence="2" id="KW-0238">DNA-binding</keyword>
<keyword evidence="1" id="KW-0805">Transcription regulation</keyword>
<dbReference type="Proteomes" id="UP001500507">
    <property type="component" value="Unassembled WGS sequence"/>
</dbReference>
<feature type="transmembrane region" description="Helical" evidence="4">
    <location>
        <begin position="40"/>
        <end position="58"/>
    </location>
</feature>
<evidence type="ECO:0000256" key="4">
    <source>
        <dbReference type="SAM" id="Phobius"/>
    </source>
</evidence>